<dbReference type="InterPro" id="IPR003593">
    <property type="entry name" value="AAA+_ATPase"/>
</dbReference>
<dbReference type="InterPro" id="IPR027417">
    <property type="entry name" value="P-loop_NTPase"/>
</dbReference>
<proteinExistence type="inferred from homology"/>
<keyword evidence="17" id="KW-1185">Reference proteome</keyword>
<dbReference type="InterPro" id="IPR014851">
    <property type="entry name" value="BCS1_N"/>
</dbReference>
<dbReference type="Gene3D" id="3.40.50.300">
    <property type="entry name" value="P-loop containing nucleotide triphosphate hydrolases"/>
    <property type="match status" value="1"/>
</dbReference>
<evidence type="ECO:0000256" key="7">
    <source>
        <dbReference type="ARBA" id="ARBA00022840"/>
    </source>
</evidence>
<evidence type="ECO:0000256" key="1">
    <source>
        <dbReference type="ARBA" id="ARBA00004434"/>
    </source>
</evidence>
<keyword evidence="7 12" id="KW-0067">ATP-binding</keyword>
<evidence type="ECO:0000313" key="17">
    <source>
        <dbReference type="Proteomes" id="UP000799437"/>
    </source>
</evidence>
<sequence length="375" mass="42499">MLDGWMDVHLANSTRFSFARIGGRFTFFRDDESYVKPKRPLQFVPGHGTHWFKTSGTWFRYRNVEEHAPSPRQVTYISCWGRSQRPVRSFLNTCREQYLKDIAKKTLVYENRDRSWIKARARRTRQLHTIILDKSVKETWLRDIEQFLDPKTRAQYMDTGPPGTGKTSATLAIADRFGTDVYKLNLGAGLQSSELNKLLDEVPERSLLLAEDIDAVTSAQARTSHNENDPSPGNTQPAKTESTTISLSDLLNLMDGVASVEGVLLILTTNHPEKLDAALVRPGRIDQMIELGLTTSEVNHDLFHNFYKQVCESAAENDNFYNVSSLAKEFAGKVPQNEFSPAEVLSLFQENMRAPQAAVDGAEDWMAKIRQGRQK</sequence>
<dbReference type="Pfam" id="PF00004">
    <property type="entry name" value="AAA"/>
    <property type="match status" value="1"/>
</dbReference>
<protein>
    <submittedName>
        <fullName evidence="16">P-loop containing nucleoside triphosphate hydrolase protein</fullName>
    </submittedName>
</protein>
<reference evidence="16" key="1">
    <citation type="journal article" date="2020" name="Stud. Mycol.">
        <title>101 Dothideomycetes genomes: a test case for predicting lifestyles and emergence of pathogens.</title>
        <authorList>
            <person name="Haridas S."/>
            <person name="Albert R."/>
            <person name="Binder M."/>
            <person name="Bloem J."/>
            <person name="Labutti K."/>
            <person name="Salamov A."/>
            <person name="Andreopoulos B."/>
            <person name="Baker S."/>
            <person name="Barry K."/>
            <person name="Bills G."/>
            <person name="Bluhm B."/>
            <person name="Cannon C."/>
            <person name="Castanera R."/>
            <person name="Culley D."/>
            <person name="Daum C."/>
            <person name="Ezra D."/>
            <person name="Gonzalez J."/>
            <person name="Henrissat B."/>
            <person name="Kuo A."/>
            <person name="Liang C."/>
            <person name="Lipzen A."/>
            <person name="Lutzoni F."/>
            <person name="Magnuson J."/>
            <person name="Mondo S."/>
            <person name="Nolan M."/>
            <person name="Ohm R."/>
            <person name="Pangilinan J."/>
            <person name="Park H.-J."/>
            <person name="Ramirez L."/>
            <person name="Alfaro M."/>
            <person name="Sun H."/>
            <person name="Tritt A."/>
            <person name="Yoshinaga Y."/>
            <person name="Zwiers L.-H."/>
            <person name="Turgeon B."/>
            <person name="Goodwin S."/>
            <person name="Spatafora J."/>
            <person name="Crous P."/>
            <person name="Grigoriev I."/>
        </authorList>
    </citation>
    <scope>NUCLEOTIDE SEQUENCE</scope>
    <source>
        <strain evidence="16">CBS 121739</strain>
    </source>
</reference>
<evidence type="ECO:0000256" key="10">
    <source>
        <dbReference type="ARBA" id="ARBA00023136"/>
    </source>
</evidence>
<dbReference type="GO" id="GO:0016887">
    <property type="term" value="F:ATP hydrolysis activity"/>
    <property type="evidence" value="ECO:0007669"/>
    <property type="project" value="InterPro"/>
</dbReference>
<accession>A0A6A6VSH3</accession>
<gene>
    <name evidence="16" type="ORF">EJ05DRAFT_471213</name>
</gene>
<evidence type="ECO:0000256" key="3">
    <source>
        <dbReference type="ARBA" id="ARBA00022692"/>
    </source>
</evidence>
<comment type="catalytic activity">
    <reaction evidence="11">
        <text>ATP + H2O = ADP + phosphate + H(+)</text>
        <dbReference type="Rhea" id="RHEA:13065"/>
        <dbReference type="ChEBI" id="CHEBI:15377"/>
        <dbReference type="ChEBI" id="CHEBI:15378"/>
        <dbReference type="ChEBI" id="CHEBI:30616"/>
        <dbReference type="ChEBI" id="CHEBI:43474"/>
        <dbReference type="ChEBI" id="CHEBI:456216"/>
    </reaction>
    <physiologicalReaction direction="left-to-right" evidence="11">
        <dbReference type="Rhea" id="RHEA:13066"/>
    </physiologicalReaction>
</comment>
<dbReference type="GO" id="GO:0005743">
    <property type="term" value="C:mitochondrial inner membrane"/>
    <property type="evidence" value="ECO:0007669"/>
    <property type="project" value="UniProtKB-SubCell"/>
</dbReference>
<keyword evidence="8" id="KW-1133">Transmembrane helix</keyword>
<evidence type="ECO:0000256" key="8">
    <source>
        <dbReference type="ARBA" id="ARBA00022989"/>
    </source>
</evidence>
<evidence type="ECO:0000259" key="14">
    <source>
        <dbReference type="SMART" id="SM00382"/>
    </source>
</evidence>
<dbReference type="Pfam" id="PF08740">
    <property type="entry name" value="BCS1_N"/>
    <property type="match status" value="1"/>
</dbReference>
<keyword evidence="10" id="KW-0472">Membrane</keyword>
<keyword evidence="5" id="KW-0999">Mitochondrion inner membrane</keyword>
<evidence type="ECO:0000259" key="15">
    <source>
        <dbReference type="SMART" id="SM01024"/>
    </source>
</evidence>
<name>A0A6A6VSH3_9PEZI</name>
<dbReference type="Pfam" id="PF25426">
    <property type="entry name" value="AAA_lid_BCS1"/>
    <property type="match status" value="1"/>
</dbReference>
<dbReference type="OrthoDB" id="10251412at2759"/>
<evidence type="ECO:0000256" key="9">
    <source>
        <dbReference type="ARBA" id="ARBA00023128"/>
    </source>
</evidence>
<dbReference type="RefSeq" id="XP_033595155.1">
    <property type="nucleotide sequence ID" value="XM_033742962.1"/>
</dbReference>
<comment type="subcellular location">
    <subcellularLocation>
        <location evidence="1">Mitochondrion inner membrane</location>
        <topology evidence="1">Single-pass membrane protein</topology>
    </subcellularLocation>
</comment>
<evidence type="ECO:0000256" key="6">
    <source>
        <dbReference type="ARBA" id="ARBA00022801"/>
    </source>
</evidence>
<feature type="domain" description="AAA+ ATPase" evidence="14">
    <location>
        <begin position="152"/>
        <end position="295"/>
    </location>
</feature>
<evidence type="ECO:0000256" key="12">
    <source>
        <dbReference type="RuleBase" id="RU003651"/>
    </source>
</evidence>
<evidence type="ECO:0000256" key="5">
    <source>
        <dbReference type="ARBA" id="ARBA00022792"/>
    </source>
</evidence>
<comment type="similarity">
    <text evidence="2">Belongs to the AAA ATPase family. BCS1 subfamily.</text>
</comment>
<evidence type="ECO:0000256" key="2">
    <source>
        <dbReference type="ARBA" id="ARBA00007448"/>
    </source>
</evidence>
<evidence type="ECO:0000256" key="13">
    <source>
        <dbReference type="SAM" id="MobiDB-lite"/>
    </source>
</evidence>
<evidence type="ECO:0000256" key="11">
    <source>
        <dbReference type="ARBA" id="ARBA00048778"/>
    </source>
</evidence>
<dbReference type="SMART" id="SM00382">
    <property type="entry name" value="AAA"/>
    <property type="match status" value="1"/>
</dbReference>
<dbReference type="PROSITE" id="PS00674">
    <property type="entry name" value="AAA"/>
    <property type="match status" value="1"/>
</dbReference>
<keyword evidence="4 12" id="KW-0547">Nucleotide-binding</keyword>
<dbReference type="InterPro" id="IPR003960">
    <property type="entry name" value="ATPase_AAA_CS"/>
</dbReference>
<feature type="region of interest" description="Disordered" evidence="13">
    <location>
        <begin position="218"/>
        <end position="243"/>
    </location>
</feature>
<dbReference type="Proteomes" id="UP000799437">
    <property type="component" value="Unassembled WGS sequence"/>
</dbReference>
<dbReference type="SUPFAM" id="SSF52540">
    <property type="entry name" value="P-loop containing nucleoside triphosphate hydrolases"/>
    <property type="match status" value="1"/>
</dbReference>
<dbReference type="SMART" id="SM01024">
    <property type="entry name" value="BCS1_N"/>
    <property type="match status" value="1"/>
</dbReference>
<dbReference type="InterPro" id="IPR003959">
    <property type="entry name" value="ATPase_AAA_core"/>
</dbReference>
<dbReference type="EMBL" id="ML996599">
    <property type="protein sequence ID" value="KAF2752704.1"/>
    <property type="molecule type" value="Genomic_DNA"/>
</dbReference>
<keyword evidence="6 16" id="KW-0378">Hydrolase</keyword>
<dbReference type="GO" id="GO:0005524">
    <property type="term" value="F:ATP binding"/>
    <property type="evidence" value="ECO:0007669"/>
    <property type="project" value="UniProtKB-KW"/>
</dbReference>
<evidence type="ECO:0000256" key="4">
    <source>
        <dbReference type="ARBA" id="ARBA00022741"/>
    </source>
</evidence>
<dbReference type="InterPro" id="IPR050747">
    <property type="entry name" value="Mitochondrial_chaperone_BCS1"/>
</dbReference>
<organism evidence="16 17">
    <name type="scientific">Pseudovirgaria hyperparasitica</name>
    <dbReference type="NCBI Taxonomy" id="470096"/>
    <lineage>
        <taxon>Eukaryota</taxon>
        <taxon>Fungi</taxon>
        <taxon>Dikarya</taxon>
        <taxon>Ascomycota</taxon>
        <taxon>Pezizomycotina</taxon>
        <taxon>Dothideomycetes</taxon>
        <taxon>Dothideomycetes incertae sedis</taxon>
        <taxon>Acrospermales</taxon>
        <taxon>Acrospermaceae</taxon>
        <taxon>Pseudovirgaria</taxon>
    </lineage>
</organism>
<dbReference type="GeneID" id="54484016"/>
<dbReference type="AlphaFoldDB" id="A0A6A6VSH3"/>
<keyword evidence="3" id="KW-0812">Transmembrane</keyword>
<keyword evidence="9" id="KW-0496">Mitochondrion</keyword>
<dbReference type="InterPro" id="IPR057495">
    <property type="entry name" value="AAA_lid_BCS1"/>
</dbReference>
<evidence type="ECO:0000313" key="16">
    <source>
        <dbReference type="EMBL" id="KAF2752704.1"/>
    </source>
</evidence>
<dbReference type="PANTHER" id="PTHR23070">
    <property type="entry name" value="BCS1 AAA-TYPE ATPASE"/>
    <property type="match status" value="1"/>
</dbReference>
<feature type="domain" description="BCS1 N-terminal" evidence="15">
    <location>
        <begin position="1"/>
        <end position="130"/>
    </location>
</feature>